<dbReference type="Pfam" id="PF13635">
    <property type="entry name" value="DUF4143"/>
    <property type="match status" value="1"/>
</dbReference>
<protein>
    <submittedName>
        <fullName evidence="3">ATPase (AAA+ superfamily)-like protein</fullName>
    </submittedName>
</protein>
<dbReference type="KEGG" id="gur:Gura_3504"/>
<evidence type="ECO:0000259" key="2">
    <source>
        <dbReference type="Pfam" id="PF13635"/>
    </source>
</evidence>
<dbReference type="STRING" id="351605.Gura_3504"/>
<proteinExistence type="predicted"/>
<feature type="domain" description="DUF4143" evidence="2">
    <location>
        <begin position="221"/>
        <end position="373"/>
    </location>
</feature>
<dbReference type="InterPro" id="IPR025420">
    <property type="entry name" value="DUF4143"/>
</dbReference>
<dbReference type="InterPro" id="IPR027417">
    <property type="entry name" value="P-loop_NTPase"/>
</dbReference>
<evidence type="ECO:0000313" key="4">
    <source>
        <dbReference type="Proteomes" id="UP000006695"/>
    </source>
</evidence>
<organism evidence="3 4">
    <name type="scientific">Geotalea uraniireducens (strain Rf4)</name>
    <name type="common">Geobacter uraniireducens</name>
    <dbReference type="NCBI Taxonomy" id="351605"/>
    <lineage>
        <taxon>Bacteria</taxon>
        <taxon>Pseudomonadati</taxon>
        <taxon>Thermodesulfobacteriota</taxon>
        <taxon>Desulfuromonadia</taxon>
        <taxon>Geobacterales</taxon>
        <taxon>Geobacteraceae</taxon>
        <taxon>Geotalea</taxon>
    </lineage>
</organism>
<evidence type="ECO:0000313" key="3">
    <source>
        <dbReference type="EMBL" id="ABQ27659.1"/>
    </source>
</evidence>
<dbReference type="PANTHER" id="PTHR43566">
    <property type="entry name" value="CONSERVED PROTEIN"/>
    <property type="match status" value="1"/>
</dbReference>
<accession>A5G791</accession>
<dbReference type="PANTHER" id="PTHR43566:SF2">
    <property type="entry name" value="DUF4143 DOMAIN-CONTAINING PROTEIN"/>
    <property type="match status" value="1"/>
</dbReference>
<sequence>MNSIKRSILDTVISRLQHEQIVALTGARQTGKTTLCEVQLPKLLNLPFTYISFDDPDERLRFQRSAVSILESITTPLVVLDEVQKIPQLFDPLKLVVDRECKKPVAERKRFVMTGSSQLLMMKNIQETLAGRVALCQMYPFSLHELTSDGEPPFLSRIWRDHAVSRQDVERLQLASPQRLRTLRKVRDEHQLWGGYPPVWQRTGDTARLNWLKDYRKTYLERDIADVGQVANIDTFALAQKLLCSRTANLLSISEVARGLGVAVNTLKRYLELLTMSFQCYLLSPWHENVGKRLIKSPKLYFPDMGVNRAVLGELSVSRGAAYESWVCAELLKWKQLQPLEPELYFYRTAAGLEVDFLLADERGIIPIEAKSSERVTSTDARSVEMFLAEHPKAAHVGLVVYPGNEIVELRKNVWGVPDWYLFGAL</sequence>
<dbReference type="SUPFAM" id="SSF52540">
    <property type="entry name" value="P-loop containing nucleoside triphosphate hydrolases"/>
    <property type="match status" value="1"/>
</dbReference>
<dbReference type="OrthoDB" id="9783412at2"/>
<reference evidence="3 4" key="1">
    <citation type="submission" date="2007-05" db="EMBL/GenBank/DDBJ databases">
        <title>Complete sequence of Geobacter uraniireducens Rf4.</title>
        <authorList>
            <consortium name="US DOE Joint Genome Institute"/>
            <person name="Copeland A."/>
            <person name="Lucas S."/>
            <person name="Lapidus A."/>
            <person name="Barry K."/>
            <person name="Detter J.C."/>
            <person name="Glavina del Rio T."/>
            <person name="Hammon N."/>
            <person name="Israni S."/>
            <person name="Dalin E."/>
            <person name="Tice H."/>
            <person name="Pitluck S."/>
            <person name="Chertkov O."/>
            <person name="Brettin T."/>
            <person name="Bruce D."/>
            <person name="Han C."/>
            <person name="Schmutz J."/>
            <person name="Larimer F."/>
            <person name="Land M."/>
            <person name="Hauser L."/>
            <person name="Kyrpides N."/>
            <person name="Mikhailova N."/>
            <person name="Shelobolina E."/>
            <person name="Aklujkar M."/>
            <person name="Lovley D."/>
            <person name="Richardson P."/>
        </authorList>
    </citation>
    <scope>NUCLEOTIDE SEQUENCE [LARGE SCALE GENOMIC DNA]</scope>
    <source>
        <strain evidence="4">ATCC BAA-1134 / JCM 13001 / Rf4</strain>
    </source>
</reference>
<feature type="domain" description="AAA" evidence="1">
    <location>
        <begin position="19"/>
        <end position="146"/>
    </location>
</feature>
<gene>
    <name evidence="3" type="ordered locus">Gura_3504</name>
</gene>
<dbReference type="Pfam" id="PF13173">
    <property type="entry name" value="AAA_14"/>
    <property type="match status" value="1"/>
</dbReference>
<dbReference type="HOGENOM" id="CLU_041527_3_1_7"/>
<dbReference type="EMBL" id="CP000698">
    <property type="protein sequence ID" value="ABQ27659.1"/>
    <property type="molecule type" value="Genomic_DNA"/>
</dbReference>
<dbReference type="RefSeq" id="WP_011940318.1">
    <property type="nucleotide sequence ID" value="NC_009483.1"/>
</dbReference>
<dbReference type="Proteomes" id="UP000006695">
    <property type="component" value="Chromosome"/>
</dbReference>
<name>A5G791_GEOUR</name>
<keyword evidence="4" id="KW-1185">Reference proteome</keyword>
<evidence type="ECO:0000259" key="1">
    <source>
        <dbReference type="Pfam" id="PF13173"/>
    </source>
</evidence>
<dbReference type="InterPro" id="IPR041682">
    <property type="entry name" value="AAA_14"/>
</dbReference>
<dbReference type="AlphaFoldDB" id="A5G791"/>